<dbReference type="KEGG" id="hdi:HDIA_4509"/>
<evidence type="ECO:0000259" key="1">
    <source>
        <dbReference type="PROSITE" id="PS50943"/>
    </source>
</evidence>
<gene>
    <name evidence="2" type="ORF">HDIA_4509</name>
</gene>
<proteinExistence type="predicted"/>
<dbReference type="InterPro" id="IPR010982">
    <property type="entry name" value="Lambda_DNA-bd_dom_sf"/>
</dbReference>
<organism evidence="2 3">
    <name type="scientific">Hartmannibacter diazotrophicus</name>
    <dbReference type="NCBI Taxonomy" id="1482074"/>
    <lineage>
        <taxon>Bacteria</taxon>
        <taxon>Pseudomonadati</taxon>
        <taxon>Pseudomonadota</taxon>
        <taxon>Alphaproteobacteria</taxon>
        <taxon>Hyphomicrobiales</taxon>
        <taxon>Pleomorphomonadaceae</taxon>
        <taxon>Hartmannibacter</taxon>
    </lineage>
</organism>
<reference evidence="3" key="1">
    <citation type="submission" date="2017-09" db="EMBL/GenBank/DDBJ databases">
        <title>Genome sequence of Nannocystis excedens DSM 71.</title>
        <authorList>
            <person name="Blom J."/>
        </authorList>
    </citation>
    <scope>NUCLEOTIDE SEQUENCE [LARGE SCALE GENOMIC DNA]</scope>
    <source>
        <strain evidence="3">type strain: E19</strain>
    </source>
</reference>
<dbReference type="AlphaFoldDB" id="A0A2C9DD02"/>
<dbReference type="Gene3D" id="1.10.260.40">
    <property type="entry name" value="lambda repressor-like DNA-binding domains"/>
    <property type="match status" value="1"/>
</dbReference>
<dbReference type="SMART" id="SM00530">
    <property type="entry name" value="HTH_XRE"/>
    <property type="match status" value="1"/>
</dbReference>
<dbReference type="RefSeq" id="WP_099559107.1">
    <property type="nucleotide sequence ID" value="NZ_LT960614.1"/>
</dbReference>
<protein>
    <submittedName>
        <fullName evidence="2">Helix-turn-helix protein</fullName>
    </submittedName>
</protein>
<dbReference type="SUPFAM" id="SSF47413">
    <property type="entry name" value="lambda repressor-like DNA-binding domains"/>
    <property type="match status" value="1"/>
</dbReference>
<keyword evidence="3" id="KW-1185">Reference proteome</keyword>
<dbReference type="InterPro" id="IPR001387">
    <property type="entry name" value="Cro/C1-type_HTH"/>
</dbReference>
<evidence type="ECO:0000313" key="3">
    <source>
        <dbReference type="Proteomes" id="UP000223606"/>
    </source>
</evidence>
<accession>A0A2C9DD02</accession>
<evidence type="ECO:0000313" key="2">
    <source>
        <dbReference type="EMBL" id="SON58050.1"/>
    </source>
</evidence>
<dbReference type="PROSITE" id="PS50943">
    <property type="entry name" value="HTH_CROC1"/>
    <property type="match status" value="1"/>
</dbReference>
<dbReference type="GO" id="GO:0003677">
    <property type="term" value="F:DNA binding"/>
    <property type="evidence" value="ECO:0007669"/>
    <property type="project" value="InterPro"/>
</dbReference>
<dbReference type="Proteomes" id="UP000223606">
    <property type="component" value="Chromosome 1"/>
</dbReference>
<dbReference type="EMBL" id="LT960614">
    <property type="protein sequence ID" value="SON58050.1"/>
    <property type="molecule type" value="Genomic_DNA"/>
</dbReference>
<sequence>MDKRDLADRFQDRLKVLLQRSDLSQSAFAASVGIDRSALSQLLSGASTRLPRVETLLNIAERHGVSLDWLLGLSQDEGITGGLQPSVAIEEVPQGEANQSLLEKWHAEAAGTKIRYVPMRLPDLVRTRAVITYETSHVRRNPETQLNEAAFRLDYNRQPGTDMEVCMPMQRLEEFAAGRGVWTDLPLLARREQMRRMADLVRELYPSFRLFLFDARERFSVPYTVFGPYRAAIFVGEMYLVLNARETVISMQRHFDGLIRVARVNAHEAADFIDGLKVA</sequence>
<dbReference type="Pfam" id="PF01381">
    <property type="entry name" value="HTH_3"/>
    <property type="match status" value="1"/>
</dbReference>
<dbReference type="OrthoDB" id="8895516at2"/>
<feature type="domain" description="HTH cro/C1-type" evidence="1">
    <location>
        <begin position="14"/>
        <end position="70"/>
    </location>
</feature>
<dbReference type="CDD" id="cd00093">
    <property type="entry name" value="HTH_XRE"/>
    <property type="match status" value="1"/>
</dbReference>
<name>A0A2C9DD02_9HYPH</name>